<name>A0AC58UBY1_TOBAC</name>
<dbReference type="RefSeq" id="XP_075107012.1">
    <property type="nucleotide sequence ID" value="XM_075250911.1"/>
</dbReference>
<evidence type="ECO:0000313" key="1">
    <source>
        <dbReference type="Proteomes" id="UP000790787"/>
    </source>
</evidence>
<sequence length="141" mass="15898">MRLILIAQFPSINFSPTIPYICELVDRLKPKLDIKLVRWIKPPQNQLKINVDGCSKSNPGSAGAGGILRDHTGHMIMAFATYLGNCIIQMVNGNITPFWQIREEITHVQNITSQGFFQLEHIFREGNLVANQLANLGERIK</sequence>
<organism evidence="1 2">
    <name type="scientific">Nicotiana tabacum</name>
    <name type="common">Common tobacco</name>
    <dbReference type="NCBI Taxonomy" id="4097"/>
    <lineage>
        <taxon>Eukaryota</taxon>
        <taxon>Viridiplantae</taxon>
        <taxon>Streptophyta</taxon>
        <taxon>Embryophyta</taxon>
        <taxon>Tracheophyta</taxon>
        <taxon>Spermatophyta</taxon>
        <taxon>Magnoliopsida</taxon>
        <taxon>eudicotyledons</taxon>
        <taxon>Gunneridae</taxon>
        <taxon>Pentapetalae</taxon>
        <taxon>asterids</taxon>
        <taxon>lamiids</taxon>
        <taxon>Solanales</taxon>
        <taxon>Solanaceae</taxon>
        <taxon>Nicotianoideae</taxon>
        <taxon>Nicotianeae</taxon>
        <taxon>Nicotiana</taxon>
    </lineage>
</organism>
<keyword evidence="1" id="KW-1185">Reference proteome</keyword>
<proteinExistence type="predicted"/>
<reference evidence="1" key="1">
    <citation type="journal article" date="2014" name="Nat. Commun.">
        <title>The tobacco genome sequence and its comparison with those of tomato and potato.</title>
        <authorList>
            <person name="Sierro N."/>
            <person name="Battey J.N."/>
            <person name="Ouadi S."/>
            <person name="Bakaher N."/>
            <person name="Bovet L."/>
            <person name="Willig A."/>
            <person name="Goepfert S."/>
            <person name="Peitsch M.C."/>
            <person name="Ivanov N.V."/>
        </authorList>
    </citation>
    <scope>NUCLEOTIDE SEQUENCE [LARGE SCALE GENOMIC DNA]</scope>
</reference>
<reference evidence="2" key="2">
    <citation type="submission" date="2025-08" db="UniProtKB">
        <authorList>
            <consortium name="RefSeq"/>
        </authorList>
    </citation>
    <scope>IDENTIFICATION</scope>
    <source>
        <tissue evidence="2">Leaf</tissue>
    </source>
</reference>
<gene>
    <name evidence="2" type="primary">LOC142179994</name>
</gene>
<protein>
    <submittedName>
        <fullName evidence="2">Uncharacterized protein LOC142179994</fullName>
    </submittedName>
</protein>
<dbReference type="Proteomes" id="UP000790787">
    <property type="component" value="Chromosome 4"/>
</dbReference>
<evidence type="ECO:0000313" key="2">
    <source>
        <dbReference type="RefSeq" id="XP_075107012.1"/>
    </source>
</evidence>
<accession>A0AC58UBY1</accession>